<dbReference type="GO" id="GO:0000272">
    <property type="term" value="P:polysaccharide catabolic process"/>
    <property type="evidence" value="ECO:0007669"/>
    <property type="project" value="InterPro"/>
</dbReference>
<dbReference type="eggNOG" id="COG4733">
    <property type="taxonomic scope" value="Bacteria"/>
</dbReference>
<accession>D9SQ73</accession>
<organism evidence="3 4">
    <name type="scientific">Clostridium cellulovorans (strain ATCC 35296 / DSM 3052 / OCM 3 / 743B)</name>
    <dbReference type="NCBI Taxonomy" id="573061"/>
    <lineage>
        <taxon>Bacteria</taxon>
        <taxon>Bacillati</taxon>
        <taxon>Bacillota</taxon>
        <taxon>Clostridia</taxon>
        <taxon>Eubacteriales</taxon>
        <taxon>Clostridiaceae</taxon>
        <taxon>Clostridium</taxon>
    </lineage>
</organism>
<dbReference type="HOGENOM" id="CLU_399399_0_0_9"/>
<keyword evidence="1" id="KW-0677">Repeat</keyword>
<dbReference type="RefSeq" id="WP_010075093.1">
    <property type="nucleotide sequence ID" value="NC_014393.1"/>
</dbReference>
<evidence type="ECO:0000313" key="3">
    <source>
        <dbReference type="EMBL" id="ADL50140.1"/>
    </source>
</evidence>
<dbReference type="PANTHER" id="PTHR46708">
    <property type="entry name" value="TENASCIN"/>
    <property type="match status" value="1"/>
</dbReference>
<dbReference type="Pfam" id="PF00041">
    <property type="entry name" value="fn3"/>
    <property type="match status" value="3"/>
</dbReference>
<feature type="domain" description="Fibronectin type-III" evidence="2">
    <location>
        <begin position="383"/>
        <end position="468"/>
    </location>
</feature>
<protein>
    <submittedName>
        <fullName evidence="3">Fibronectin type III domain protein</fullName>
    </submittedName>
</protein>
<dbReference type="CDD" id="cd00063">
    <property type="entry name" value="FN3"/>
    <property type="match status" value="3"/>
</dbReference>
<dbReference type="InterPro" id="IPR018247">
    <property type="entry name" value="EF_Hand_1_Ca_BS"/>
</dbReference>
<keyword evidence="4" id="KW-1185">Reference proteome</keyword>
<dbReference type="PROSITE" id="PS50853">
    <property type="entry name" value="FN3"/>
    <property type="match status" value="3"/>
</dbReference>
<evidence type="ECO:0000256" key="1">
    <source>
        <dbReference type="ARBA" id="ARBA00022737"/>
    </source>
</evidence>
<dbReference type="InterPro" id="IPR013783">
    <property type="entry name" value="Ig-like_fold"/>
</dbReference>
<dbReference type="InterPro" id="IPR050991">
    <property type="entry name" value="ECM_Regulatory_Proteins"/>
</dbReference>
<proteinExistence type="predicted"/>
<dbReference type="eggNOG" id="COG5492">
    <property type="taxonomic scope" value="Bacteria"/>
</dbReference>
<dbReference type="SMART" id="SM00635">
    <property type="entry name" value="BID_2"/>
    <property type="match status" value="3"/>
</dbReference>
<dbReference type="InterPro" id="IPR036439">
    <property type="entry name" value="Dockerin_dom_sf"/>
</dbReference>
<name>D9SQ73_CLOC7</name>
<dbReference type="InterPro" id="IPR003343">
    <property type="entry name" value="Big_2"/>
</dbReference>
<gene>
    <name evidence="3" type="ordered locus">Clocel_0360</name>
</gene>
<dbReference type="SUPFAM" id="SSF49265">
    <property type="entry name" value="Fibronectin type III"/>
    <property type="match status" value="2"/>
</dbReference>
<reference evidence="3 4" key="1">
    <citation type="submission" date="2010-08" db="EMBL/GenBank/DDBJ databases">
        <title>Complete sequence of Clostridium cellulovorans 743B.</title>
        <authorList>
            <consortium name="US DOE Joint Genome Institute"/>
            <person name="Lucas S."/>
            <person name="Copeland A."/>
            <person name="Lapidus A."/>
            <person name="Cheng J.-F."/>
            <person name="Bruce D."/>
            <person name="Goodwin L."/>
            <person name="Pitluck S."/>
            <person name="Chertkov O."/>
            <person name="Detter J.C."/>
            <person name="Han C."/>
            <person name="Tapia R."/>
            <person name="Land M."/>
            <person name="Hauser L."/>
            <person name="Chang Y.-J."/>
            <person name="Jeffries C."/>
            <person name="Kyrpides N."/>
            <person name="Ivanova N."/>
            <person name="Mikhailova N."/>
            <person name="Hemme C.L."/>
            <person name="Woyke T."/>
        </authorList>
    </citation>
    <scope>NUCLEOTIDE SEQUENCE [LARGE SCALE GENOMIC DNA]</scope>
    <source>
        <strain evidence="4">ATCC 35296 / DSM 3052 / OCM 3 / 743B</strain>
    </source>
</reference>
<dbReference type="Gene3D" id="1.10.1330.10">
    <property type="entry name" value="Dockerin domain"/>
    <property type="match status" value="1"/>
</dbReference>
<sequence length="689" mass="76764">MKIKILSKKVKMFLGLIVLVMLININANAITFNYDIKNKVIEIESDNGLNIKYKYDQDNRIKEISYGDFKIKYKYDQYGRLSEIRYDDGSRIIYEYDKYGRLIGTRIIPGHVTLVGISVEKQVYDMDINKTTNIKVIGKYSNGSSRDITNYSTFIVANNNIVTIQNVGIITAKAYGETDLKISYLDKTCTVKINVINRGTPRKPNAPTGLIAEKVTQNTVNLKWNPAADSLGVAGYDIYSGSNLVGSTNGTSFSINGLENNKEYTFKVRIKDVNGNLSDFSEEISVKTLNVVTLLDISVEKEVYDMDINETMNIKVTGKYSDGSSKDITNDAIFTTTNENIITVPNQGTIVTKTYGETDLKISYLDKTYIVKINVTDTTEPSEPEALVAEDITQTTVNLKWAPSTDNAGLAGYDIYLGNNLVGSTDNISFLVNGLEPDKEYTFKVLAKDVNGNLSDFSEEISVKTLSVVTLLDISVEKEVYDMDINETMNIKVTGKYSDGSSKDITNDAIFTTTNENIIAVPNQGTIVTKNYGETALNIGYLDKTYTVKIRVVDKIIPSSPNNLVAESITEKTVNLRWSPPIDNVDVVGYDIYLGSDIIGSADSTSFIVKGLESNKEYIFKVRARDVNGNLSELSEEIKVKTLIDFTLADLSKRYNMSKNQPEWEEKYDLNNDGIIDIYDIAILCRTLG</sequence>
<dbReference type="OrthoDB" id="1939006at2"/>
<dbReference type="AlphaFoldDB" id="D9SQ73"/>
<dbReference type="PANTHER" id="PTHR46708:SF2">
    <property type="entry name" value="FIBRONECTIN TYPE-III DOMAIN-CONTAINING PROTEIN"/>
    <property type="match status" value="1"/>
</dbReference>
<dbReference type="Gene3D" id="2.60.40.1080">
    <property type="match status" value="3"/>
</dbReference>
<dbReference type="KEGG" id="ccb:Clocel_0360"/>
<evidence type="ECO:0000313" key="4">
    <source>
        <dbReference type="Proteomes" id="UP000002730"/>
    </source>
</evidence>
<feature type="domain" description="Fibronectin type-III" evidence="2">
    <location>
        <begin position="206"/>
        <end position="291"/>
    </location>
</feature>
<dbReference type="STRING" id="573061.Clocel_0360"/>
<dbReference type="EMBL" id="CP002160">
    <property type="protein sequence ID" value="ADL50140.1"/>
    <property type="molecule type" value="Genomic_DNA"/>
</dbReference>
<dbReference type="PROSITE" id="PS00018">
    <property type="entry name" value="EF_HAND_1"/>
    <property type="match status" value="1"/>
</dbReference>
<feature type="domain" description="Fibronectin type-III" evidence="2">
    <location>
        <begin position="560"/>
        <end position="645"/>
    </location>
</feature>
<dbReference type="InterPro" id="IPR003961">
    <property type="entry name" value="FN3_dom"/>
</dbReference>
<evidence type="ECO:0000259" key="2">
    <source>
        <dbReference type="PROSITE" id="PS50853"/>
    </source>
</evidence>
<dbReference type="InterPro" id="IPR036116">
    <property type="entry name" value="FN3_sf"/>
</dbReference>
<dbReference type="Gene3D" id="2.60.40.10">
    <property type="entry name" value="Immunoglobulins"/>
    <property type="match status" value="3"/>
</dbReference>
<dbReference type="Proteomes" id="UP000002730">
    <property type="component" value="Chromosome"/>
</dbReference>
<dbReference type="eggNOG" id="COG3209">
    <property type="taxonomic scope" value="Bacteria"/>
</dbReference>
<dbReference type="SMART" id="SM00060">
    <property type="entry name" value="FN3"/>
    <property type="match status" value="3"/>
</dbReference>